<feature type="compositionally biased region" description="Basic residues" evidence="1">
    <location>
        <begin position="143"/>
        <end position="152"/>
    </location>
</feature>
<comment type="caution">
    <text evidence="2">The sequence shown here is derived from an EMBL/GenBank/DDBJ whole genome shotgun (WGS) entry which is preliminary data.</text>
</comment>
<accession>A0A4C1TXK1</accession>
<organism evidence="2 3">
    <name type="scientific">Eumeta variegata</name>
    <name type="common">Bagworm moth</name>
    <name type="synonym">Eumeta japonica</name>
    <dbReference type="NCBI Taxonomy" id="151549"/>
    <lineage>
        <taxon>Eukaryota</taxon>
        <taxon>Metazoa</taxon>
        <taxon>Ecdysozoa</taxon>
        <taxon>Arthropoda</taxon>
        <taxon>Hexapoda</taxon>
        <taxon>Insecta</taxon>
        <taxon>Pterygota</taxon>
        <taxon>Neoptera</taxon>
        <taxon>Endopterygota</taxon>
        <taxon>Lepidoptera</taxon>
        <taxon>Glossata</taxon>
        <taxon>Ditrysia</taxon>
        <taxon>Tineoidea</taxon>
        <taxon>Psychidae</taxon>
        <taxon>Oiketicinae</taxon>
        <taxon>Eumeta</taxon>
    </lineage>
</organism>
<evidence type="ECO:0000313" key="3">
    <source>
        <dbReference type="Proteomes" id="UP000299102"/>
    </source>
</evidence>
<dbReference type="EMBL" id="BGZK01000101">
    <property type="protein sequence ID" value="GBP18772.1"/>
    <property type="molecule type" value="Genomic_DNA"/>
</dbReference>
<name>A0A4C1TXK1_EUMVA</name>
<dbReference type="AlphaFoldDB" id="A0A4C1TXK1"/>
<evidence type="ECO:0000256" key="1">
    <source>
        <dbReference type="SAM" id="MobiDB-lite"/>
    </source>
</evidence>
<protein>
    <submittedName>
        <fullName evidence="2">Uncharacterized protein</fullName>
    </submittedName>
</protein>
<gene>
    <name evidence="2" type="ORF">EVAR_93200_1</name>
</gene>
<feature type="region of interest" description="Disordered" evidence="1">
    <location>
        <begin position="118"/>
        <end position="164"/>
    </location>
</feature>
<feature type="compositionally biased region" description="Basic and acidic residues" evidence="1">
    <location>
        <begin position="119"/>
        <end position="130"/>
    </location>
</feature>
<sequence>MGDGDWTVTVAQTLTPSNRSLFAGLLSRNKISDGKGDRRLEEGRITVTLTHWVEMQQAFTCSRVERAIAKVERANKKPNNGASLRKRCVRQQSRSLYRFDAVHEKQRIRRIHENKRRQFREEDRVHKDTKGCLQHKVGENNGRAHRRSGLRRPVRERSPFTALH</sequence>
<reference evidence="2 3" key="1">
    <citation type="journal article" date="2019" name="Commun. Biol.">
        <title>The bagworm genome reveals a unique fibroin gene that provides high tensile strength.</title>
        <authorList>
            <person name="Kono N."/>
            <person name="Nakamura H."/>
            <person name="Ohtoshi R."/>
            <person name="Tomita M."/>
            <person name="Numata K."/>
            <person name="Arakawa K."/>
        </authorList>
    </citation>
    <scope>NUCLEOTIDE SEQUENCE [LARGE SCALE GENOMIC DNA]</scope>
</reference>
<evidence type="ECO:0000313" key="2">
    <source>
        <dbReference type="EMBL" id="GBP18772.1"/>
    </source>
</evidence>
<keyword evidence="3" id="KW-1185">Reference proteome</keyword>
<dbReference type="Proteomes" id="UP000299102">
    <property type="component" value="Unassembled WGS sequence"/>
</dbReference>
<proteinExistence type="predicted"/>